<proteinExistence type="predicted"/>
<protein>
    <submittedName>
        <fullName evidence="7">Transcriptional regulator, TetR family</fullName>
    </submittedName>
</protein>
<feature type="DNA-binding region" description="H-T-H motif" evidence="5">
    <location>
        <begin position="32"/>
        <end position="51"/>
    </location>
</feature>
<dbReference type="InterPro" id="IPR036271">
    <property type="entry name" value="Tet_transcr_reg_TetR-rel_C_sf"/>
</dbReference>
<dbReference type="OrthoDB" id="5816932at2"/>
<organism evidence="7 8">
    <name type="scientific">Paraburkholderia phenazinium</name>
    <dbReference type="NCBI Taxonomy" id="60549"/>
    <lineage>
        <taxon>Bacteria</taxon>
        <taxon>Pseudomonadati</taxon>
        <taxon>Pseudomonadota</taxon>
        <taxon>Betaproteobacteria</taxon>
        <taxon>Burkholderiales</taxon>
        <taxon>Burkholderiaceae</taxon>
        <taxon>Paraburkholderia</taxon>
    </lineage>
</organism>
<keyword evidence="2" id="KW-0805">Transcription regulation</keyword>
<dbReference type="RefSeq" id="WP_074267756.1">
    <property type="nucleotide sequence ID" value="NZ_FSRM01000002.1"/>
</dbReference>
<accession>A0A1N6K344</accession>
<evidence type="ECO:0000313" key="7">
    <source>
        <dbReference type="EMBL" id="SIO50736.1"/>
    </source>
</evidence>
<keyword evidence="4" id="KW-0804">Transcription</keyword>
<dbReference type="PANTHER" id="PTHR30055">
    <property type="entry name" value="HTH-TYPE TRANSCRIPTIONAL REGULATOR RUTR"/>
    <property type="match status" value="1"/>
</dbReference>
<dbReference type="GO" id="GO:0003700">
    <property type="term" value="F:DNA-binding transcription factor activity"/>
    <property type="evidence" value="ECO:0007669"/>
    <property type="project" value="TreeGrafter"/>
</dbReference>
<name>A0A1N6K344_9BURK</name>
<dbReference type="PRINTS" id="PR00455">
    <property type="entry name" value="HTHTETR"/>
</dbReference>
<dbReference type="SUPFAM" id="SSF46689">
    <property type="entry name" value="Homeodomain-like"/>
    <property type="match status" value="1"/>
</dbReference>
<evidence type="ECO:0000259" key="6">
    <source>
        <dbReference type="PROSITE" id="PS50977"/>
    </source>
</evidence>
<dbReference type="PROSITE" id="PS50977">
    <property type="entry name" value="HTH_TETR_2"/>
    <property type="match status" value="1"/>
</dbReference>
<dbReference type="InterPro" id="IPR013572">
    <property type="entry name" value="Tscrpt_reg_MAATS_C"/>
</dbReference>
<dbReference type="Gene3D" id="1.10.357.10">
    <property type="entry name" value="Tetracycline Repressor, domain 2"/>
    <property type="match status" value="1"/>
</dbReference>
<gene>
    <name evidence="7" type="ORF">SAMN05444168_5831</name>
</gene>
<sequence length="218" mass="23580">MSRARQRAFDTRAKIIDAAERIFLLRGATRTSLDDIAKEAGMTRGTMHGHFKNKQSVLHAMLESSSLPLDPFSIEPCSSDGDPLGLLRTDLHRCLRDVLQNARTRSLYGIVFTACENASETAQLCERIHMAGIHAQAQIEAALSCAVALGQLSADFDTRQAAAFIHGTLSGSLRKCLTMSPRTNTDAEIDQIAEAAFLCIDVIDNHISKSISSGHAAG</sequence>
<dbReference type="InterPro" id="IPR009057">
    <property type="entry name" value="Homeodomain-like_sf"/>
</dbReference>
<dbReference type="InterPro" id="IPR050109">
    <property type="entry name" value="HTH-type_TetR-like_transc_reg"/>
</dbReference>
<dbReference type="SUPFAM" id="SSF48498">
    <property type="entry name" value="Tetracyclin repressor-like, C-terminal domain"/>
    <property type="match status" value="1"/>
</dbReference>
<evidence type="ECO:0000256" key="2">
    <source>
        <dbReference type="ARBA" id="ARBA00023015"/>
    </source>
</evidence>
<keyword evidence="1" id="KW-0678">Repressor</keyword>
<reference evidence="7 8" key="1">
    <citation type="submission" date="2016-11" db="EMBL/GenBank/DDBJ databases">
        <authorList>
            <person name="Jaros S."/>
            <person name="Januszkiewicz K."/>
            <person name="Wedrychowicz H."/>
        </authorList>
    </citation>
    <scope>NUCLEOTIDE SEQUENCE [LARGE SCALE GENOMIC DNA]</scope>
    <source>
        <strain evidence="7 8">GAS86</strain>
    </source>
</reference>
<evidence type="ECO:0000313" key="8">
    <source>
        <dbReference type="Proteomes" id="UP000184693"/>
    </source>
</evidence>
<dbReference type="Pfam" id="PF00440">
    <property type="entry name" value="TetR_N"/>
    <property type="match status" value="1"/>
</dbReference>
<dbReference type="PANTHER" id="PTHR30055:SF240">
    <property type="entry name" value="HTH-TYPE TRANSCRIPTIONAL REGULATOR ACRR"/>
    <property type="match status" value="1"/>
</dbReference>
<dbReference type="InterPro" id="IPR001647">
    <property type="entry name" value="HTH_TetR"/>
</dbReference>
<dbReference type="GO" id="GO:0000976">
    <property type="term" value="F:transcription cis-regulatory region binding"/>
    <property type="evidence" value="ECO:0007669"/>
    <property type="project" value="TreeGrafter"/>
</dbReference>
<feature type="domain" description="HTH tetR-type" evidence="6">
    <location>
        <begin position="9"/>
        <end position="69"/>
    </location>
</feature>
<keyword evidence="3 5" id="KW-0238">DNA-binding</keyword>
<evidence type="ECO:0000256" key="4">
    <source>
        <dbReference type="ARBA" id="ARBA00023163"/>
    </source>
</evidence>
<evidence type="ECO:0000256" key="3">
    <source>
        <dbReference type="ARBA" id="ARBA00023125"/>
    </source>
</evidence>
<dbReference type="EMBL" id="FSRM01000002">
    <property type="protein sequence ID" value="SIO50736.1"/>
    <property type="molecule type" value="Genomic_DNA"/>
</dbReference>
<dbReference type="Pfam" id="PF08361">
    <property type="entry name" value="TetR_C_2"/>
    <property type="match status" value="1"/>
</dbReference>
<evidence type="ECO:0000256" key="5">
    <source>
        <dbReference type="PROSITE-ProRule" id="PRU00335"/>
    </source>
</evidence>
<evidence type="ECO:0000256" key="1">
    <source>
        <dbReference type="ARBA" id="ARBA00022491"/>
    </source>
</evidence>
<dbReference type="Proteomes" id="UP000184693">
    <property type="component" value="Unassembled WGS sequence"/>
</dbReference>
<dbReference type="AlphaFoldDB" id="A0A1N6K344"/>